<name>A0A0K1PJL7_9BACT</name>
<dbReference type="KEGG" id="llu:AKJ09_00366"/>
<accession>A0A0K1PJL7</accession>
<dbReference type="RefSeq" id="WP_146645418.1">
    <property type="nucleotide sequence ID" value="NZ_CP012333.1"/>
</dbReference>
<keyword evidence="1" id="KW-0472">Membrane</keyword>
<dbReference type="AlphaFoldDB" id="A0A0K1PJL7"/>
<proteinExistence type="predicted"/>
<organism evidence="2 3">
    <name type="scientific">Labilithrix luteola</name>
    <dbReference type="NCBI Taxonomy" id="1391654"/>
    <lineage>
        <taxon>Bacteria</taxon>
        <taxon>Pseudomonadati</taxon>
        <taxon>Myxococcota</taxon>
        <taxon>Polyangia</taxon>
        <taxon>Polyangiales</taxon>
        <taxon>Labilitrichaceae</taxon>
        <taxon>Labilithrix</taxon>
    </lineage>
</organism>
<protein>
    <submittedName>
        <fullName evidence="2">Uncharacterized protein</fullName>
    </submittedName>
</protein>
<dbReference type="EMBL" id="CP012333">
    <property type="protein sequence ID" value="AKU93702.1"/>
    <property type="molecule type" value="Genomic_DNA"/>
</dbReference>
<keyword evidence="3" id="KW-1185">Reference proteome</keyword>
<evidence type="ECO:0000256" key="1">
    <source>
        <dbReference type="SAM" id="Phobius"/>
    </source>
</evidence>
<keyword evidence="1" id="KW-1133">Transmembrane helix</keyword>
<reference evidence="2 3" key="1">
    <citation type="submission" date="2015-08" db="EMBL/GenBank/DDBJ databases">
        <authorList>
            <person name="Babu N.S."/>
            <person name="Beckwith C.J."/>
            <person name="Beseler K.G."/>
            <person name="Brison A."/>
            <person name="Carone J.V."/>
            <person name="Caskin T.P."/>
            <person name="Diamond M."/>
            <person name="Durham M.E."/>
            <person name="Foxe J.M."/>
            <person name="Go M."/>
            <person name="Henderson B.A."/>
            <person name="Jones I.B."/>
            <person name="McGettigan J.A."/>
            <person name="Micheletti S.J."/>
            <person name="Nasrallah M.E."/>
            <person name="Ortiz D."/>
            <person name="Piller C.R."/>
            <person name="Privatt S.R."/>
            <person name="Schneider S.L."/>
            <person name="Sharp S."/>
            <person name="Smith T.C."/>
            <person name="Stanton J.D."/>
            <person name="Ullery H.E."/>
            <person name="Wilson R.J."/>
            <person name="Serrano M.G."/>
            <person name="Buck G."/>
            <person name="Lee V."/>
            <person name="Wang Y."/>
            <person name="Carvalho R."/>
            <person name="Voegtly L."/>
            <person name="Shi R."/>
            <person name="Duckworth R."/>
            <person name="Johnson A."/>
            <person name="Loviza R."/>
            <person name="Walstead R."/>
            <person name="Shah Z."/>
            <person name="Kiflezghi M."/>
            <person name="Wade K."/>
            <person name="Ball S.L."/>
            <person name="Bradley K.W."/>
            <person name="Asai D.J."/>
            <person name="Bowman C.A."/>
            <person name="Russell D.A."/>
            <person name="Pope W.H."/>
            <person name="Jacobs-Sera D."/>
            <person name="Hendrix R.W."/>
            <person name="Hatfull G.F."/>
        </authorList>
    </citation>
    <scope>NUCLEOTIDE SEQUENCE [LARGE SCALE GENOMIC DNA]</scope>
    <source>
        <strain evidence="2 3">DSM 27648</strain>
    </source>
</reference>
<dbReference type="Proteomes" id="UP000064967">
    <property type="component" value="Chromosome"/>
</dbReference>
<gene>
    <name evidence="2" type="ORF">AKJ09_00366</name>
</gene>
<feature type="transmembrane region" description="Helical" evidence="1">
    <location>
        <begin position="80"/>
        <end position="103"/>
    </location>
</feature>
<evidence type="ECO:0000313" key="2">
    <source>
        <dbReference type="EMBL" id="AKU93702.1"/>
    </source>
</evidence>
<sequence length="126" mass="14208">MFAPPHMLVTRAVGHLDTSMAEEWIRRSPRLFTSTRPIAIFNDWDLLESYDSKARTILTEWVLDHRTKIEGAWFLTGSRMVAMGVAVAGAATAIAGITLNASLNRPRWETLLRERLAEGDVMQTRP</sequence>
<keyword evidence="1" id="KW-0812">Transmembrane</keyword>
<dbReference type="OrthoDB" id="5515710at2"/>
<evidence type="ECO:0000313" key="3">
    <source>
        <dbReference type="Proteomes" id="UP000064967"/>
    </source>
</evidence>